<evidence type="ECO:0000259" key="11">
    <source>
        <dbReference type="Pfam" id="PF11356"/>
    </source>
</evidence>
<keyword evidence="13" id="KW-1185">Reference proteome</keyword>
<keyword evidence="3" id="KW-0813">Transport</keyword>
<proteinExistence type="inferred from homology"/>
<evidence type="ECO:0000256" key="7">
    <source>
        <dbReference type="ARBA" id="ARBA00022927"/>
    </source>
</evidence>
<keyword evidence="9 10" id="KW-0472">Membrane</keyword>
<sequence>MSQVIQQRVQGLLSIGTRLPSSWLRLGVMGLLFVLICQQLAVWTWRVLLPAQPMVNAVSLSPAHATLTPSQTTVYTLFGRSPSATSLKPVPEGVLEGDIPVSSLQLTVTGILASRQTDRAIVIIAKDGRQFSRGVGDAVPGYEARIVTISADRIVLEHQGRYEALYLYRDDVGATNSNSSSASKPPAAALSAVRNTLKSEPMKVMEYLSIAPQMKDNALAGYRLNPGKKTELFYRLGLHDNDLAVALNGMDLRDTEQGQQAMAQLPQLSELTLTIERDGQRQDITLTLDGAANDESEQHAGRDEP</sequence>
<keyword evidence="6 10" id="KW-0812">Transmembrane</keyword>
<accession>A0ABX9AI56</accession>
<evidence type="ECO:0000256" key="3">
    <source>
        <dbReference type="ARBA" id="ARBA00022448"/>
    </source>
</evidence>
<reference evidence="12 13" key="1">
    <citation type="submission" date="2021-08" db="EMBL/GenBank/DDBJ databases">
        <title>Culture and genomic analysis of Symbiopectobacterium purcellii sp. nov. gen. nov., isolated from the leafhopper Empoasca decipiens.</title>
        <authorList>
            <person name="Nadal-Jimenez P."/>
            <person name="Siozios S."/>
            <person name="Halliday N."/>
            <person name="Camara M."/>
            <person name="Hurst G.D.D."/>
        </authorList>
    </citation>
    <scope>NUCLEOTIDE SEQUENCE [LARGE SCALE GENOMIC DNA]</scope>
    <source>
        <strain evidence="12 13">SyEd1</strain>
    </source>
</reference>
<dbReference type="InterPro" id="IPR024961">
    <property type="entry name" value="T2SS_GspC_N"/>
</dbReference>
<feature type="domain" description="Type II secretion system protein GspC N-terminal" evidence="11">
    <location>
        <begin position="31"/>
        <end position="167"/>
    </location>
</feature>
<comment type="similarity">
    <text evidence="2">Belongs to the GSP C family.</text>
</comment>
<organism evidence="12 13">
    <name type="scientific">Symbiopectobacterium purcellii</name>
    <dbReference type="NCBI Taxonomy" id="2871826"/>
    <lineage>
        <taxon>Bacteria</taxon>
        <taxon>Pseudomonadati</taxon>
        <taxon>Pseudomonadota</taxon>
        <taxon>Gammaproteobacteria</taxon>
        <taxon>Enterobacterales</taxon>
        <taxon>Enterobacteriaceae</taxon>
    </lineage>
</organism>
<evidence type="ECO:0000256" key="8">
    <source>
        <dbReference type="ARBA" id="ARBA00022989"/>
    </source>
</evidence>
<dbReference type="RefSeq" id="WP_222157617.1">
    <property type="nucleotide sequence ID" value="NZ_CP081864.1"/>
</dbReference>
<protein>
    <submittedName>
        <fullName evidence="12">Type II secretion system protein GspC</fullName>
    </submittedName>
</protein>
<gene>
    <name evidence="12" type="primary">gspC</name>
    <name evidence="12" type="ORF">K6K13_14410</name>
</gene>
<dbReference type="InterPro" id="IPR036034">
    <property type="entry name" value="PDZ_sf"/>
</dbReference>
<dbReference type="NCBIfam" id="TIGR01713">
    <property type="entry name" value="typeII_sec_gspC"/>
    <property type="match status" value="1"/>
</dbReference>
<evidence type="ECO:0000256" key="1">
    <source>
        <dbReference type="ARBA" id="ARBA00004533"/>
    </source>
</evidence>
<dbReference type="Gene3D" id="2.30.42.10">
    <property type="match status" value="1"/>
</dbReference>
<keyword evidence="5" id="KW-0997">Cell inner membrane</keyword>
<keyword evidence="7" id="KW-0653">Protein transport</keyword>
<dbReference type="Pfam" id="PF11356">
    <property type="entry name" value="T2SSC"/>
    <property type="match status" value="1"/>
</dbReference>
<dbReference type="EMBL" id="CP081864">
    <property type="protein sequence ID" value="QZN94496.1"/>
    <property type="molecule type" value="Genomic_DNA"/>
</dbReference>
<evidence type="ECO:0000256" key="5">
    <source>
        <dbReference type="ARBA" id="ARBA00022519"/>
    </source>
</evidence>
<dbReference type="Gene3D" id="2.30.30.830">
    <property type="match status" value="1"/>
</dbReference>
<dbReference type="Proteomes" id="UP000825886">
    <property type="component" value="Chromosome"/>
</dbReference>
<evidence type="ECO:0000256" key="2">
    <source>
        <dbReference type="ARBA" id="ARBA00007986"/>
    </source>
</evidence>
<keyword evidence="8 10" id="KW-1133">Transmembrane helix</keyword>
<evidence type="ECO:0000313" key="12">
    <source>
        <dbReference type="EMBL" id="QZN94496.1"/>
    </source>
</evidence>
<evidence type="ECO:0000256" key="4">
    <source>
        <dbReference type="ARBA" id="ARBA00022475"/>
    </source>
</evidence>
<comment type="subcellular location">
    <subcellularLocation>
        <location evidence="1">Cell inner membrane</location>
    </subcellularLocation>
</comment>
<evidence type="ECO:0000256" key="10">
    <source>
        <dbReference type="SAM" id="Phobius"/>
    </source>
</evidence>
<evidence type="ECO:0000256" key="9">
    <source>
        <dbReference type="ARBA" id="ARBA00023136"/>
    </source>
</evidence>
<keyword evidence="4" id="KW-1003">Cell membrane</keyword>
<feature type="transmembrane region" description="Helical" evidence="10">
    <location>
        <begin position="23"/>
        <end position="45"/>
    </location>
</feature>
<dbReference type="PROSITE" id="PS01141">
    <property type="entry name" value="T2SP_C"/>
    <property type="match status" value="1"/>
</dbReference>
<name>A0ABX9AI56_9ENTR</name>
<dbReference type="InterPro" id="IPR001639">
    <property type="entry name" value="T2SS_protein-GspC"/>
</dbReference>
<evidence type="ECO:0000256" key="6">
    <source>
        <dbReference type="ARBA" id="ARBA00022692"/>
    </source>
</evidence>
<dbReference type="SUPFAM" id="SSF50156">
    <property type="entry name" value="PDZ domain-like"/>
    <property type="match status" value="1"/>
</dbReference>
<evidence type="ECO:0000313" key="13">
    <source>
        <dbReference type="Proteomes" id="UP000825886"/>
    </source>
</evidence>